<feature type="region of interest" description="Disordered" evidence="5">
    <location>
        <begin position="206"/>
        <end position="253"/>
    </location>
</feature>
<organism evidence="8 9">
    <name type="scientific">Kribbella steppae</name>
    <dbReference type="NCBI Taxonomy" id="2512223"/>
    <lineage>
        <taxon>Bacteria</taxon>
        <taxon>Bacillati</taxon>
        <taxon>Actinomycetota</taxon>
        <taxon>Actinomycetes</taxon>
        <taxon>Propionibacteriales</taxon>
        <taxon>Kribbellaceae</taxon>
        <taxon>Kribbella</taxon>
    </lineage>
</organism>
<dbReference type="Proteomes" id="UP000294508">
    <property type="component" value="Unassembled WGS sequence"/>
</dbReference>
<feature type="domain" description="PIN" evidence="6">
    <location>
        <begin position="15"/>
        <end position="118"/>
    </location>
</feature>
<dbReference type="GO" id="GO:0016787">
    <property type="term" value="F:hydrolase activity"/>
    <property type="evidence" value="ECO:0007669"/>
    <property type="project" value="UniProtKB-KW"/>
</dbReference>
<dbReference type="RefSeq" id="WP_132207341.1">
    <property type="nucleotide sequence ID" value="NZ_SLWN01000001.1"/>
</dbReference>
<evidence type="ECO:0000256" key="3">
    <source>
        <dbReference type="ARBA" id="ARBA00022801"/>
    </source>
</evidence>
<evidence type="ECO:0000256" key="5">
    <source>
        <dbReference type="SAM" id="MobiDB-lite"/>
    </source>
</evidence>
<keyword evidence="1" id="KW-0540">Nuclease</keyword>
<keyword evidence="3" id="KW-0378">Hydrolase</keyword>
<sequence>MTESAPTASSRPERAFLDANVIRGQLTNDILMSMAHRDVFEPRWSQHVIDEMRRNRPEGVSEEKVDKRIGAMNKVFPRAMTSGHEGLEPQMQADPKDKHVLAAAVHSESAVLVTDNVKDFNPPSSGPNAMRVEKLSQFLNRKLEEDPERVQSALQDMVNRNKRDPRTMSQLIDKMATQPELRSFAQNLNTVVPPDQRGTAEVLTANQRGSARSSALDGMAPPTGAARVPATTPQARKGTQQSQDRSKNHEQDV</sequence>
<name>A0A4R2HWY4_9ACTN</name>
<accession>A0A4R2HWY4</accession>
<dbReference type="InterPro" id="IPR058652">
    <property type="entry name" value="VapC50_C"/>
</dbReference>
<dbReference type="Pfam" id="PF26343">
    <property type="entry name" value="VapC50_C"/>
    <property type="match status" value="1"/>
</dbReference>
<feature type="domain" description="VapC50 C-terminal" evidence="7">
    <location>
        <begin position="138"/>
        <end position="178"/>
    </location>
</feature>
<dbReference type="AlphaFoldDB" id="A0A4R2HWY4"/>
<evidence type="ECO:0000256" key="2">
    <source>
        <dbReference type="ARBA" id="ARBA00022723"/>
    </source>
</evidence>
<dbReference type="InterPro" id="IPR002716">
    <property type="entry name" value="PIN_dom"/>
</dbReference>
<evidence type="ECO:0000313" key="9">
    <source>
        <dbReference type="Proteomes" id="UP000294508"/>
    </source>
</evidence>
<dbReference type="GO" id="GO:0004518">
    <property type="term" value="F:nuclease activity"/>
    <property type="evidence" value="ECO:0007669"/>
    <property type="project" value="UniProtKB-KW"/>
</dbReference>
<dbReference type="EMBL" id="SLWN01000001">
    <property type="protein sequence ID" value="TCO35686.1"/>
    <property type="molecule type" value="Genomic_DNA"/>
</dbReference>
<reference evidence="8 9" key="1">
    <citation type="journal article" date="2015" name="Stand. Genomic Sci.">
        <title>Genomic Encyclopedia of Bacterial and Archaeal Type Strains, Phase III: the genomes of soil and plant-associated and newly described type strains.</title>
        <authorList>
            <person name="Whitman W.B."/>
            <person name="Woyke T."/>
            <person name="Klenk H.P."/>
            <person name="Zhou Y."/>
            <person name="Lilburn T.G."/>
            <person name="Beck B.J."/>
            <person name="De Vos P."/>
            <person name="Vandamme P."/>
            <person name="Eisen J.A."/>
            <person name="Garrity G."/>
            <person name="Hugenholtz P."/>
            <person name="Kyrpides N.C."/>
        </authorList>
    </citation>
    <scope>NUCLEOTIDE SEQUENCE [LARGE SCALE GENOMIC DNA]</scope>
    <source>
        <strain evidence="8 9">VKM Ac-2572</strain>
    </source>
</reference>
<dbReference type="GO" id="GO:0046872">
    <property type="term" value="F:metal ion binding"/>
    <property type="evidence" value="ECO:0007669"/>
    <property type="project" value="UniProtKB-KW"/>
</dbReference>
<evidence type="ECO:0000256" key="1">
    <source>
        <dbReference type="ARBA" id="ARBA00022722"/>
    </source>
</evidence>
<evidence type="ECO:0000259" key="6">
    <source>
        <dbReference type="Pfam" id="PF13470"/>
    </source>
</evidence>
<dbReference type="OrthoDB" id="113459at2"/>
<comment type="caution">
    <text evidence="8">The sequence shown here is derived from an EMBL/GenBank/DDBJ whole genome shotgun (WGS) entry which is preliminary data.</text>
</comment>
<keyword evidence="4" id="KW-0460">Magnesium</keyword>
<evidence type="ECO:0000256" key="4">
    <source>
        <dbReference type="ARBA" id="ARBA00022842"/>
    </source>
</evidence>
<feature type="compositionally biased region" description="Basic and acidic residues" evidence="5">
    <location>
        <begin position="244"/>
        <end position="253"/>
    </location>
</feature>
<keyword evidence="9" id="KW-1185">Reference proteome</keyword>
<feature type="compositionally biased region" description="Polar residues" evidence="5">
    <location>
        <begin position="231"/>
        <end position="243"/>
    </location>
</feature>
<proteinExistence type="predicted"/>
<evidence type="ECO:0000313" key="8">
    <source>
        <dbReference type="EMBL" id="TCO35686.1"/>
    </source>
</evidence>
<gene>
    <name evidence="8" type="ORF">EV652_101571</name>
</gene>
<protein>
    <submittedName>
        <fullName evidence="8">PIN domain-containing protein</fullName>
    </submittedName>
</protein>
<keyword evidence="2" id="KW-0479">Metal-binding</keyword>
<dbReference type="Pfam" id="PF13470">
    <property type="entry name" value="PIN_3"/>
    <property type="match status" value="1"/>
</dbReference>
<evidence type="ECO:0000259" key="7">
    <source>
        <dbReference type="Pfam" id="PF26343"/>
    </source>
</evidence>